<dbReference type="Pfam" id="PF24193">
    <property type="entry name" value="DUF7418"/>
    <property type="match status" value="1"/>
</dbReference>
<dbReference type="Proteomes" id="UP000279601">
    <property type="component" value="Segment"/>
</dbReference>
<evidence type="ECO:0000313" key="3">
    <source>
        <dbReference type="Proteomes" id="UP000279601"/>
    </source>
</evidence>
<protein>
    <recommendedName>
        <fullName evidence="1">DUF7418 domain-containing protein</fullName>
    </recommendedName>
</protein>
<proteinExistence type="predicted"/>
<feature type="domain" description="DUF7418" evidence="1">
    <location>
        <begin position="1"/>
        <end position="106"/>
    </location>
</feature>
<name>A0A1D3RL39_9CAUD</name>
<accession>A0A1D3RL39</accession>
<keyword evidence="3" id="KW-1185">Reference proteome</keyword>
<evidence type="ECO:0000313" key="2">
    <source>
        <dbReference type="EMBL" id="SCN45971.1"/>
    </source>
</evidence>
<dbReference type="RefSeq" id="YP_010091893.1">
    <property type="nucleotide sequence ID" value="NC_055726.1"/>
</dbReference>
<evidence type="ECO:0000259" key="1">
    <source>
        <dbReference type="Pfam" id="PF24193"/>
    </source>
</evidence>
<sequence>MINPMNIGDKSIKNSYLHGNHYVGVVYCKDLFAGDNKASGCLYCDDVVIMPEDELKELDLSKLNHNDRIYYGTLHVTDAIFKNEEGEYEKIESRVDETESPEEFLPGVQ</sequence>
<organism evidence="2 3">
    <name type="scientific">Cronobacter phage Pet-CM3-4</name>
    <dbReference type="NCBI Taxonomy" id="1892569"/>
    <lineage>
        <taxon>Viruses</taxon>
        <taxon>Duplodnaviria</taxon>
        <taxon>Heunggongvirae</taxon>
        <taxon>Uroviricota</taxon>
        <taxon>Caudoviricetes</taxon>
        <taxon>Pantevenvirales</taxon>
        <taxon>Straboviridae</taxon>
        <taxon>Tevenvirinae</taxon>
        <taxon>Karamvirus</taxon>
        <taxon>Karamvirus petcm34</taxon>
    </lineage>
</organism>
<dbReference type="EMBL" id="LT614807">
    <property type="protein sequence ID" value="SCN45971.1"/>
    <property type="molecule type" value="Genomic_DNA"/>
</dbReference>
<dbReference type="GeneID" id="65109426"/>
<dbReference type="KEGG" id="vg:65109426"/>
<dbReference type="InterPro" id="IPR055841">
    <property type="entry name" value="DUF7418"/>
</dbReference>
<reference evidence="3" key="1">
    <citation type="submission" date="2016-09" db="EMBL/GenBank/DDBJ databases">
        <authorList>
            <person name="Kajsik M."/>
        </authorList>
    </citation>
    <scope>NUCLEOTIDE SEQUENCE [LARGE SCALE GENOMIC DNA]</scope>
</reference>